<dbReference type="RefSeq" id="WP_190029242.1">
    <property type="nucleotide sequence ID" value="NZ_BMUU01000018.1"/>
</dbReference>
<evidence type="ECO:0000313" key="1">
    <source>
        <dbReference type="EMBL" id="GGY65787.1"/>
    </source>
</evidence>
<sequence length="118" mass="13384">MRFGYRYETLRYASPHTAVPAVTRLALLDSAYRAVRALRFDLRAGHVFAFDAYESRRAINWADTGYVSALAVLTRGENVGFTLSLRNGETAEWSIRPVQYLQLASPNWCDGPKTRRTP</sequence>
<organism evidence="1 2">
    <name type="scientific">Streptomyces xanthochromogenes</name>
    <dbReference type="NCBI Taxonomy" id="67384"/>
    <lineage>
        <taxon>Bacteria</taxon>
        <taxon>Bacillati</taxon>
        <taxon>Actinomycetota</taxon>
        <taxon>Actinomycetes</taxon>
        <taxon>Kitasatosporales</taxon>
        <taxon>Streptomycetaceae</taxon>
        <taxon>Streptomyces</taxon>
    </lineage>
</organism>
<protein>
    <submittedName>
        <fullName evidence="1">Uncharacterized protein</fullName>
    </submittedName>
</protein>
<accession>A0ABQ3ATQ8</accession>
<keyword evidence="2" id="KW-1185">Reference proteome</keyword>
<proteinExistence type="predicted"/>
<dbReference type="EMBL" id="BMUU01000018">
    <property type="protein sequence ID" value="GGY65787.1"/>
    <property type="molecule type" value="Genomic_DNA"/>
</dbReference>
<dbReference type="Proteomes" id="UP000600946">
    <property type="component" value="Unassembled WGS sequence"/>
</dbReference>
<dbReference type="GeneID" id="96294915"/>
<comment type="caution">
    <text evidence="1">The sequence shown here is derived from an EMBL/GenBank/DDBJ whole genome shotgun (WGS) entry which is preliminary data.</text>
</comment>
<reference evidence="2" key="1">
    <citation type="journal article" date="2019" name="Int. J. Syst. Evol. Microbiol.">
        <title>The Global Catalogue of Microorganisms (GCM) 10K type strain sequencing project: providing services to taxonomists for standard genome sequencing and annotation.</title>
        <authorList>
            <consortium name="The Broad Institute Genomics Platform"/>
            <consortium name="The Broad Institute Genome Sequencing Center for Infectious Disease"/>
            <person name="Wu L."/>
            <person name="Ma J."/>
        </authorList>
    </citation>
    <scope>NUCLEOTIDE SEQUENCE [LARGE SCALE GENOMIC DNA]</scope>
    <source>
        <strain evidence="2">JCM 4594</strain>
    </source>
</reference>
<evidence type="ECO:0000313" key="2">
    <source>
        <dbReference type="Proteomes" id="UP000600946"/>
    </source>
</evidence>
<gene>
    <name evidence="1" type="ORF">GCM10010326_70490</name>
</gene>
<name>A0ABQ3ATQ8_9ACTN</name>